<dbReference type="AlphaFoldDB" id="A0A1I7HCJ2"/>
<feature type="chain" id="PRO_5011499668" evidence="2">
    <location>
        <begin position="19"/>
        <end position="764"/>
    </location>
</feature>
<dbReference type="Pfam" id="PF07494">
    <property type="entry name" value="Reg_prop"/>
    <property type="match status" value="1"/>
</dbReference>
<dbReference type="Pfam" id="PF21544">
    <property type="entry name" value="PorZ_N_b_propeller"/>
    <property type="match status" value="1"/>
</dbReference>
<feature type="signal peptide" evidence="2">
    <location>
        <begin position="1"/>
        <end position="18"/>
    </location>
</feature>
<reference evidence="4 5" key="1">
    <citation type="submission" date="2016-10" db="EMBL/GenBank/DDBJ databases">
        <authorList>
            <person name="de Groot N.N."/>
        </authorList>
    </citation>
    <scope>NUCLEOTIDE SEQUENCE [LARGE SCALE GENOMIC DNA]</scope>
    <source>
        <strain evidence="4 5">CGMCC 1.12333</strain>
    </source>
</reference>
<gene>
    <name evidence="4" type="ORF">SAMN05216480_108123</name>
</gene>
<evidence type="ECO:0000313" key="4">
    <source>
        <dbReference type="EMBL" id="SFU58433.1"/>
    </source>
</evidence>
<dbReference type="InterPro" id="IPR036322">
    <property type="entry name" value="WD40_repeat_dom_sf"/>
</dbReference>
<accession>A0A1I7HCJ2</accession>
<feature type="domain" description="PorZ N-terminal beta-propeller" evidence="3">
    <location>
        <begin position="44"/>
        <end position="204"/>
    </location>
</feature>
<dbReference type="Proteomes" id="UP000199138">
    <property type="component" value="Unassembled WGS sequence"/>
</dbReference>
<dbReference type="InterPro" id="IPR048954">
    <property type="entry name" value="PorZ_N"/>
</dbReference>
<dbReference type="STRING" id="1224947.SAMN05216480_108123"/>
<evidence type="ECO:0000256" key="2">
    <source>
        <dbReference type="SAM" id="SignalP"/>
    </source>
</evidence>
<proteinExistence type="predicted"/>
<dbReference type="InterPro" id="IPR011110">
    <property type="entry name" value="Reg_prop"/>
</dbReference>
<name>A0A1I7HCJ2_9FLAO</name>
<dbReference type="OrthoDB" id="9807410at2"/>
<dbReference type="InterPro" id="IPR015943">
    <property type="entry name" value="WD40/YVTN_repeat-like_dom_sf"/>
</dbReference>
<dbReference type="EMBL" id="FPBK01000008">
    <property type="protein sequence ID" value="SFU58433.1"/>
    <property type="molecule type" value="Genomic_DNA"/>
</dbReference>
<evidence type="ECO:0000259" key="3">
    <source>
        <dbReference type="Pfam" id="PF21544"/>
    </source>
</evidence>
<keyword evidence="5" id="KW-1185">Reference proteome</keyword>
<sequence length="764" mass="84957">MKKYFTLLLILIFSSLSAQDTEQEWTSYLSYNAVVNISPSSDKLYVATENAFFTVEKATFEMETFSTIDGLAGENVSTGYYSEEAGVFVLGYETGLLQVFNEANREITSVVEIENKTTIPGDTKTVNHIMEYNGYLYISCDFGISVYDAVNLEFDDTYYIGPNGAQLEVRQTAFYQGYLYAATSSGVYRAMASDDNIIDFANWQLISSGSWTGIAVSNANLVGTYNNRLYEYNGTSFEQKAVVWGINELKSADNYTLVTRNSRFYAYNADYELEFSIQPSELENYSSVSFTSAYVEDGLVYLGTATKGVLIFSWGELESVIELFPNGPLFNSVTAMKFVLNKLWLVYGDYTNDYNPYDLRSRGISIYNTILDEWNMLPVDSLRNVRNISNIAFSPKKISEVYLASYMDGVLMVKNEGESVTLYDTINSSLEYISTNPDPQIRVLGMDFDDDENLWVTNAKVAKGIKMRSSDGTWTGYDTSSAIPLFGEEHAYKELVVANNGFKFFTGLKSGVVGFYEGNGTPQSKKLQEGEGNGNLPNNNVRALAIDENNQLWIGTSRGLRVLYNISGFFDNSDVETSQIIISEDGEASELLYQQMINDIFVDGSNSKWIATSDAGAYYVSSDGQETIYHFTTDNSPLPSDNVNQIVVNKDSGEVYFATDKGLVSFMGRATGGKDDYSDAYVYPNPVRPEFQGSVTITNLMDNSRVKITDAAGNLVYDVVSTGGTVQWNLTAFDHRKVASGVYLALITNDDGAETEVLKIMVVR</sequence>
<dbReference type="RefSeq" id="WP_093025345.1">
    <property type="nucleotide sequence ID" value="NZ_FPBK01000008.1"/>
</dbReference>
<dbReference type="SUPFAM" id="SSF101898">
    <property type="entry name" value="NHL repeat"/>
    <property type="match status" value="1"/>
</dbReference>
<evidence type="ECO:0000256" key="1">
    <source>
        <dbReference type="ARBA" id="ARBA00022729"/>
    </source>
</evidence>
<dbReference type="NCBIfam" id="TIGR04183">
    <property type="entry name" value="Por_Secre_tail"/>
    <property type="match status" value="1"/>
</dbReference>
<keyword evidence="1 2" id="KW-0732">Signal</keyword>
<dbReference type="InterPro" id="IPR026444">
    <property type="entry name" value="Secre_tail"/>
</dbReference>
<protein>
    <submittedName>
        <fullName evidence="4">Por secretion system C-terminal sorting domain-containing protein</fullName>
    </submittedName>
</protein>
<evidence type="ECO:0000313" key="5">
    <source>
        <dbReference type="Proteomes" id="UP000199138"/>
    </source>
</evidence>
<organism evidence="4 5">
    <name type="scientific">Pustulibacterium marinum</name>
    <dbReference type="NCBI Taxonomy" id="1224947"/>
    <lineage>
        <taxon>Bacteria</taxon>
        <taxon>Pseudomonadati</taxon>
        <taxon>Bacteroidota</taxon>
        <taxon>Flavobacteriia</taxon>
        <taxon>Flavobacteriales</taxon>
        <taxon>Flavobacteriaceae</taxon>
        <taxon>Pustulibacterium</taxon>
    </lineage>
</organism>
<dbReference type="Gene3D" id="2.130.10.10">
    <property type="entry name" value="YVTN repeat-like/Quinoprotein amine dehydrogenase"/>
    <property type="match status" value="2"/>
</dbReference>
<dbReference type="SUPFAM" id="SSF50978">
    <property type="entry name" value="WD40 repeat-like"/>
    <property type="match status" value="1"/>
</dbReference>